<evidence type="ECO:0000313" key="3">
    <source>
        <dbReference type="Proteomes" id="UP001266305"/>
    </source>
</evidence>
<reference evidence="2 3" key="1">
    <citation type="submission" date="2023-05" db="EMBL/GenBank/DDBJ databases">
        <title>B98-5 Cell Line De Novo Hybrid Assembly: An Optical Mapping Approach.</title>
        <authorList>
            <person name="Kananen K."/>
            <person name="Auerbach J.A."/>
            <person name="Kautto E."/>
            <person name="Blachly J.S."/>
        </authorList>
    </citation>
    <scope>NUCLEOTIDE SEQUENCE [LARGE SCALE GENOMIC DNA]</scope>
    <source>
        <strain evidence="2">B95-8</strain>
        <tissue evidence="2">Cell line</tissue>
    </source>
</reference>
<protein>
    <recommendedName>
        <fullName evidence="1">Sulfhydryl oxidase Trx-like domain-containing protein</fullName>
    </recommendedName>
</protein>
<comment type="caution">
    <text evidence="2">The sequence shown here is derived from an EMBL/GenBank/DDBJ whole genome shotgun (WGS) entry which is preliminary data.</text>
</comment>
<dbReference type="Gene3D" id="3.40.30.10">
    <property type="entry name" value="Glutaredoxin"/>
    <property type="match status" value="1"/>
</dbReference>
<feature type="domain" description="Sulfhydryl oxidase Trx-like" evidence="1">
    <location>
        <begin position="46"/>
        <end position="88"/>
    </location>
</feature>
<sequence length="198" mass="21077">MGLTCKDSYTHSSDLAVLPAGPDRELRTVRQTMIDFLQNHTEGSRPPACPPLNPIQPSDVLSLIDHRGSHYVAIVFESNSSYLGREVSCLRGLRVSLRGVTGGGGGLGADHCFSFSAPAPCWATAFLSTAEGLVVEGGNILAPGRAFVLGGLMVEGGNSFALGGLFHWGTWRWREGTALPLRGLLEVHLGRKLQTPAL</sequence>
<dbReference type="Pfam" id="PF18108">
    <property type="entry name" value="QSOX_Trx1"/>
    <property type="match status" value="1"/>
</dbReference>
<organism evidence="2 3">
    <name type="scientific">Saguinus oedipus</name>
    <name type="common">Cotton-top tamarin</name>
    <name type="synonym">Oedipomidas oedipus</name>
    <dbReference type="NCBI Taxonomy" id="9490"/>
    <lineage>
        <taxon>Eukaryota</taxon>
        <taxon>Metazoa</taxon>
        <taxon>Chordata</taxon>
        <taxon>Craniata</taxon>
        <taxon>Vertebrata</taxon>
        <taxon>Euteleostomi</taxon>
        <taxon>Mammalia</taxon>
        <taxon>Eutheria</taxon>
        <taxon>Euarchontoglires</taxon>
        <taxon>Primates</taxon>
        <taxon>Haplorrhini</taxon>
        <taxon>Platyrrhini</taxon>
        <taxon>Cebidae</taxon>
        <taxon>Callitrichinae</taxon>
        <taxon>Saguinus</taxon>
    </lineage>
</organism>
<gene>
    <name evidence="2" type="ORF">P7K49_002031</name>
</gene>
<keyword evidence="3" id="KW-1185">Reference proteome</keyword>
<evidence type="ECO:0000313" key="2">
    <source>
        <dbReference type="EMBL" id="KAK2120645.1"/>
    </source>
</evidence>
<dbReference type="Proteomes" id="UP001266305">
    <property type="component" value="Unassembled WGS sequence"/>
</dbReference>
<proteinExistence type="predicted"/>
<name>A0ABQ9WGR7_SAGOE</name>
<accession>A0ABQ9WGR7</accession>
<dbReference type="InterPro" id="IPR041269">
    <property type="entry name" value="QSOX_Trx1"/>
</dbReference>
<dbReference type="EMBL" id="JASSZA010000001">
    <property type="protein sequence ID" value="KAK2120645.1"/>
    <property type="molecule type" value="Genomic_DNA"/>
</dbReference>
<evidence type="ECO:0000259" key="1">
    <source>
        <dbReference type="Pfam" id="PF18108"/>
    </source>
</evidence>